<feature type="compositionally biased region" description="Low complexity" evidence="1">
    <location>
        <begin position="62"/>
        <end position="73"/>
    </location>
</feature>
<accession>A0A6N2C837</accession>
<evidence type="ECO:0000313" key="3">
    <source>
        <dbReference type="EMBL" id="TMX03847.1"/>
    </source>
</evidence>
<organism evidence="3">
    <name type="scientific">Solanum chilense</name>
    <name type="common">Tomato</name>
    <name type="synonym">Lycopersicon chilense</name>
    <dbReference type="NCBI Taxonomy" id="4083"/>
    <lineage>
        <taxon>Eukaryota</taxon>
        <taxon>Viridiplantae</taxon>
        <taxon>Streptophyta</taxon>
        <taxon>Embryophyta</taxon>
        <taxon>Tracheophyta</taxon>
        <taxon>Spermatophyta</taxon>
        <taxon>Magnoliopsida</taxon>
        <taxon>eudicotyledons</taxon>
        <taxon>Gunneridae</taxon>
        <taxon>Pentapetalae</taxon>
        <taxon>asterids</taxon>
        <taxon>lamiids</taxon>
        <taxon>Solanales</taxon>
        <taxon>Solanaceae</taxon>
        <taxon>Solanoideae</taxon>
        <taxon>Solaneae</taxon>
        <taxon>Solanum</taxon>
        <taxon>Solanum subgen. Lycopersicon</taxon>
    </lineage>
</organism>
<dbReference type="AlphaFoldDB" id="A0A6N2C837"/>
<protein>
    <recommendedName>
        <fullName evidence="2">Putative plant transposon protein domain-containing protein</fullName>
    </recommendedName>
</protein>
<evidence type="ECO:0000256" key="1">
    <source>
        <dbReference type="SAM" id="MobiDB-lite"/>
    </source>
</evidence>
<feature type="domain" description="Putative plant transposon protein" evidence="2">
    <location>
        <begin position="109"/>
        <end position="219"/>
    </location>
</feature>
<feature type="compositionally biased region" description="Basic and acidic residues" evidence="1">
    <location>
        <begin position="33"/>
        <end position="47"/>
    </location>
</feature>
<name>A0A6N2C837_SOLCI</name>
<gene>
    <name evidence="3" type="ORF">EJD97_013573</name>
</gene>
<dbReference type="EMBL" id="RXGB01000348">
    <property type="protein sequence ID" value="TMX03847.1"/>
    <property type="molecule type" value="Genomic_DNA"/>
</dbReference>
<evidence type="ECO:0000259" key="2">
    <source>
        <dbReference type="Pfam" id="PF20167"/>
    </source>
</evidence>
<proteinExistence type="predicted"/>
<reference evidence="3" key="1">
    <citation type="submission" date="2019-05" db="EMBL/GenBank/DDBJ databases">
        <title>The de novo reference genome and transcriptome assemblies of the wild tomato species Solanum chilense.</title>
        <authorList>
            <person name="Stam R."/>
            <person name="Nosenko T."/>
            <person name="Hoerger A.C."/>
            <person name="Stephan W."/>
            <person name="Seidel M.A."/>
            <person name="Kuhn J.M.M."/>
            <person name="Haberer G."/>
            <person name="Tellier A."/>
        </authorList>
    </citation>
    <scope>NUCLEOTIDE SEQUENCE</scope>
    <source>
        <tissue evidence="3">Mature leaves</tissue>
    </source>
</reference>
<dbReference type="InterPro" id="IPR046796">
    <property type="entry name" value="Transposase_32_dom"/>
</dbReference>
<dbReference type="Pfam" id="PF20167">
    <property type="entry name" value="Transposase_32"/>
    <property type="match status" value="1"/>
</dbReference>
<feature type="region of interest" description="Disordered" evidence="1">
    <location>
        <begin position="1"/>
        <end position="94"/>
    </location>
</feature>
<sequence>MAPKKYQVYSRVHSKSVAPSARLVIGSEDERDSEYVHQSHYHEDGARQEVSGSEEVSRSEEASAPATTSQSTSFDEANSADSTPAPLIGVPTPVADQPNQWRKLLKEGWFMREPELRETIKRWIAQYLSIDGETADWVWETKGSIKKANLTFTAKFMWLIVRHCLSPIGADNIVTWDHPVLMAAMIAGFKVDFAWLLHAVMYEKAFQVTTTYPFPIMIKTPPGTIDIGLIRDEANELAPHRGPRVDVPLLGENLADTVEQAQAASQATFEPTNTTTVESISGGSTATSSYHSTPSTILVPLARVQKLESQMSTLLHHIQPWMQRLMKSLREDLDTILEARVPESESPSAEPAEDTILTALFSTAAVSPPPPREPAKRCRGLYEVKARAQNRER</sequence>
<comment type="caution">
    <text evidence="3">The sequence shown here is derived from an EMBL/GenBank/DDBJ whole genome shotgun (WGS) entry which is preliminary data.</text>
</comment>
<feature type="region of interest" description="Disordered" evidence="1">
    <location>
        <begin position="264"/>
        <end position="292"/>
    </location>
</feature>